<dbReference type="AlphaFoldDB" id="A0A1I7XDT9"/>
<accession>A0A1I7XDT9</accession>
<evidence type="ECO:0000313" key="3">
    <source>
        <dbReference type="WBParaSite" id="Hba_15820"/>
    </source>
</evidence>
<evidence type="ECO:0000313" key="2">
    <source>
        <dbReference type="Proteomes" id="UP000095283"/>
    </source>
</evidence>
<evidence type="ECO:0000256" key="1">
    <source>
        <dbReference type="SAM" id="Phobius"/>
    </source>
</evidence>
<dbReference type="WBParaSite" id="Hba_15820">
    <property type="protein sequence ID" value="Hba_15820"/>
    <property type="gene ID" value="Hba_15820"/>
</dbReference>
<proteinExistence type="predicted"/>
<reference evidence="3" key="1">
    <citation type="submission" date="2016-11" db="UniProtKB">
        <authorList>
            <consortium name="WormBaseParasite"/>
        </authorList>
    </citation>
    <scope>IDENTIFICATION</scope>
</reference>
<keyword evidence="2" id="KW-1185">Reference proteome</keyword>
<keyword evidence="1" id="KW-0812">Transmembrane</keyword>
<keyword evidence="1" id="KW-1133">Transmembrane helix</keyword>
<name>A0A1I7XDT9_HETBA</name>
<organism evidence="2 3">
    <name type="scientific">Heterorhabditis bacteriophora</name>
    <name type="common">Entomopathogenic nematode worm</name>
    <dbReference type="NCBI Taxonomy" id="37862"/>
    <lineage>
        <taxon>Eukaryota</taxon>
        <taxon>Metazoa</taxon>
        <taxon>Ecdysozoa</taxon>
        <taxon>Nematoda</taxon>
        <taxon>Chromadorea</taxon>
        <taxon>Rhabditida</taxon>
        <taxon>Rhabditina</taxon>
        <taxon>Rhabditomorpha</taxon>
        <taxon>Strongyloidea</taxon>
        <taxon>Heterorhabditidae</taxon>
        <taxon>Heterorhabditis</taxon>
    </lineage>
</organism>
<dbReference type="Proteomes" id="UP000095283">
    <property type="component" value="Unplaced"/>
</dbReference>
<sequence length="98" mass="11212">MDGTAGVNGTMPSFPKTGLLGVDNTFIAMIIAYTYVEEITLYYVKGKSSPLRTPQIEWHQSYRYAFCRMIQVAVTQSGKRCFLTLSCFIREYYSSRNK</sequence>
<keyword evidence="1" id="KW-0472">Membrane</keyword>
<protein>
    <submittedName>
        <fullName evidence="3">Transposase</fullName>
    </submittedName>
</protein>
<feature type="transmembrane region" description="Helical" evidence="1">
    <location>
        <begin position="25"/>
        <end position="44"/>
    </location>
</feature>